<dbReference type="KEGG" id="plyc:GXP70_23970"/>
<sequence length="331" mass="35318">MGFVASSRRSAAGLLALLALSVLPALLTGCGSGTMSSVEANPPTRGLLHYLQQAGQMGNVTDRGYVVSVEAEGGQPAAGSETSLTLQVLDPSGRPVGDFADDMTKRLHFIVVSKDLSAFQHLHPEYEGQGKFRVKLTFPQGGPFLLVSEFMPDGKGLTVHRQWMDVSGPEQAAQALVAVNVPQGGSREGSKESAKEGTPNDMLNGSPNGTSSELPKESPYVTVNGLEIRLTAMPQLNELKAGEMAMLAFTLRKAGTGERIALEPYLGTSGHCVVLDEKAEQYVHVHAAEEMSTASSVMFHAEFPKAGLYKLWAQFQYEGQVVTAPFVLRVA</sequence>
<gene>
    <name evidence="2" type="ORF">GXP70_23970</name>
</gene>
<evidence type="ECO:0008006" key="4">
    <source>
        <dbReference type="Google" id="ProtNLM"/>
    </source>
</evidence>
<evidence type="ECO:0000313" key="2">
    <source>
        <dbReference type="EMBL" id="QHT62735.1"/>
    </source>
</evidence>
<feature type="compositionally biased region" description="Polar residues" evidence="1">
    <location>
        <begin position="201"/>
        <end position="213"/>
    </location>
</feature>
<evidence type="ECO:0000313" key="3">
    <source>
        <dbReference type="Proteomes" id="UP000476064"/>
    </source>
</evidence>
<protein>
    <recommendedName>
        <fullName evidence="4">FixH family protein</fullName>
    </recommendedName>
</protein>
<evidence type="ECO:0000256" key="1">
    <source>
        <dbReference type="SAM" id="MobiDB-lite"/>
    </source>
</evidence>
<dbReference type="RefSeq" id="WP_162359166.1">
    <property type="nucleotide sequence ID" value="NZ_CP048209.1"/>
</dbReference>
<keyword evidence="3" id="KW-1185">Reference proteome</keyword>
<reference evidence="2 3" key="1">
    <citation type="submission" date="2020-01" db="EMBL/GenBank/DDBJ databases">
        <title>Paenibacillus sp. nov., isolated from tomato rhizosphere.</title>
        <authorList>
            <person name="Weon H.-Y."/>
            <person name="Lee S.A."/>
        </authorList>
    </citation>
    <scope>NUCLEOTIDE SEQUENCE [LARGE SCALE GENOMIC DNA]</scope>
    <source>
        <strain evidence="2 3">12200R-189</strain>
    </source>
</reference>
<dbReference type="Proteomes" id="UP000476064">
    <property type="component" value="Chromosome"/>
</dbReference>
<accession>A0A6C0G733</accession>
<name>A0A6C0G733_9BACL</name>
<proteinExistence type="predicted"/>
<organism evidence="2 3">
    <name type="scientific">Paenibacillus lycopersici</name>
    <dbReference type="NCBI Taxonomy" id="2704462"/>
    <lineage>
        <taxon>Bacteria</taxon>
        <taxon>Bacillati</taxon>
        <taxon>Bacillota</taxon>
        <taxon>Bacilli</taxon>
        <taxon>Bacillales</taxon>
        <taxon>Paenibacillaceae</taxon>
        <taxon>Paenibacillus</taxon>
    </lineage>
</organism>
<feature type="region of interest" description="Disordered" evidence="1">
    <location>
        <begin position="181"/>
        <end position="218"/>
    </location>
</feature>
<dbReference type="AlphaFoldDB" id="A0A6C0G733"/>
<dbReference type="EMBL" id="CP048209">
    <property type="protein sequence ID" value="QHT62735.1"/>
    <property type="molecule type" value="Genomic_DNA"/>
</dbReference>